<keyword evidence="24" id="KW-1185">Reference proteome</keyword>
<dbReference type="InterPro" id="IPR036541">
    <property type="entry name" value="PLipase_A1_sf"/>
</dbReference>
<feature type="active site" description="Nucleophile" evidence="19">
    <location>
        <position position="168"/>
    </location>
</feature>
<keyword evidence="17" id="KW-0998">Cell outer membrane</keyword>
<evidence type="ECO:0000313" key="23">
    <source>
        <dbReference type="Proteomes" id="UP000194260"/>
    </source>
</evidence>
<evidence type="ECO:0000256" key="10">
    <source>
        <dbReference type="ARBA" id="ARBA00022723"/>
    </source>
</evidence>
<dbReference type="EMBL" id="JAZBRD010000015">
    <property type="protein sequence ID" value="MEE3745163.1"/>
    <property type="molecule type" value="Genomic_DNA"/>
</dbReference>
<dbReference type="SUPFAM" id="SSF56931">
    <property type="entry name" value="Outer membrane phospholipase A (OMPLA)"/>
    <property type="match status" value="1"/>
</dbReference>
<comment type="similarity">
    <text evidence="4">Belongs to the phospholipase A1 family.</text>
</comment>
<keyword evidence="15" id="KW-0443">Lipid metabolism</keyword>
<evidence type="ECO:0000256" key="9">
    <source>
        <dbReference type="ARBA" id="ARBA00022692"/>
    </source>
</evidence>
<keyword evidence="16" id="KW-0472">Membrane</keyword>
<evidence type="ECO:0000256" key="11">
    <source>
        <dbReference type="ARBA" id="ARBA00022729"/>
    </source>
</evidence>
<comment type="subunit">
    <text evidence="5">Homodimer; dimerization is reversible, and the dimeric form is the active one.</text>
</comment>
<dbReference type="Proteomes" id="UP001331664">
    <property type="component" value="Unassembled WGS sequence"/>
</dbReference>
<reference evidence="21" key="2">
    <citation type="journal article" date="2017" name="Genome Biol. Evol.">
        <title>Comparative genomic analysis identifies a Campylobacter clade deficient in selenium metabolism.</title>
        <authorList>
            <person name="Miller W.G."/>
            <person name="Yee E."/>
            <person name="Lopes B.S."/>
            <person name="Chapman M.H."/>
            <person name="Huynh S."/>
            <person name="Bono J.L."/>
            <person name="Parker C.T."/>
            <person name="Strachan N.J.C."/>
            <person name="Forbes K.J."/>
        </authorList>
    </citation>
    <scope>NUCLEOTIDE SEQUENCE [LARGE SCALE GENOMIC DNA]</scope>
    <source>
        <strain evidence="21">RM6137</strain>
    </source>
</reference>
<name>A0A1X9SUM6_9BACT</name>
<comment type="subcellular location">
    <subcellularLocation>
        <location evidence="3">Cell outer membrane</location>
        <topology evidence="3">Multi-pass membrane protein</topology>
    </subcellularLocation>
</comment>
<dbReference type="GO" id="GO:0008970">
    <property type="term" value="F:phospholipase A1 activity"/>
    <property type="evidence" value="ECO:0007669"/>
    <property type="project" value="UniProtKB-EC"/>
</dbReference>
<dbReference type="GO" id="GO:0016042">
    <property type="term" value="P:lipid catabolic process"/>
    <property type="evidence" value="ECO:0007669"/>
    <property type="project" value="UniProtKB-KW"/>
</dbReference>
<reference evidence="23" key="1">
    <citation type="journal article" date="2017" name="Genome Biol. Evol.">
        <title>Comparative Genomic Analysis Identifies a Campylobacter Clade Deficient in Selenium Metabolism.</title>
        <authorList>
            <person name="Miller W.G."/>
            <person name="Yee E."/>
            <person name="Lopes B.S."/>
            <person name="Chapman M.H."/>
            <person name="Huynh S."/>
            <person name="Bono J.L."/>
            <person name="Parker C.T."/>
            <person name="Strachan N.J.C."/>
            <person name="Forbes K.J."/>
        </authorList>
    </citation>
    <scope>NUCLEOTIDE SEQUENCE [LARGE SCALE GENOMIC DNA]</scope>
    <source>
        <strain evidence="23">RM6137</strain>
    </source>
</reference>
<feature type="active site" description="Proton acceptor" evidence="19">
    <location>
        <position position="166"/>
    </location>
</feature>
<dbReference type="PANTHER" id="PTHR40457:SF1">
    <property type="entry name" value="PHOSPHOLIPASE A1"/>
    <property type="match status" value="1"/>
</dbReference>
<evidence type="ECO:0000256" key="17">
    <source>
        <dbReference type="ARBA" id="ARBA00023237"/>
    </source>
</evidence>
<protein>
    <recommendedName>
        <fullName evidence="18">Phosphatidylcholine 1-acylhydrolase</fullName>
        <ecNumber evidence="6">3.1.1.32</ecNumber>
        <ecNumber evidence="7">3.1.1.4</ecNumber>
    </recommendedName>
</protein>
<keyword evidence="9" id="KW-0812">Transmembrane</keyword>
<dbReference type="GO" id="GO:0004623">
    <property type="term" value="F:phospholipase A2 activity"/>
    <property type="evidence" value="ECO:0007669"/>
    <property type="project" value="UniProtKB-EC"/>
</dbReference>
<evidence type="ECO:0000256" key="18">
    <source>
        <dbReference type="ARBA" id="ARBA00032375"/>
    </source>
</evidence>
<dbReference type="PANTHER" id="PTHR40457">
    <property type="entry name" value="PHOSPHOLIPASE A1"/>
    <property type="match status" value="1"/>
</dbReference>
<dbReference type="GO" id="GO:0046872">
    <property type="term" value="F:metal ion binding"/>
    <property type="evidence" value="ECO:0007669"/>
    <property type="project" value="UniProtKB-KW"/>
</dbReference>
<gene>
    <name evidence="21" type="primary">pldA</name>
    <name evidence="21" type="ORF">CSUIS_0098</name>
    <name evidence="22" type="ORF">V2I23_07710</name>
</gene>
<proteinExistence type="inferred from homology"/>
<dbReference type="STRING" id="1660073.CSUIS_0098"/>
<evidence type="ECO:0000256" key="13">
    <source>
        <dbReference type="ARBA" id="ARBA00022837"/>
    </source>
</evidence>
<dbReference type="Pfam" id="PF02253">
    <property type="entry name" value="PLA1"/>
    <property type="match status" value="1"/>
</dbReference>
<evidence type="ECO:0000313" key="21">
    <source>
        <dbReference type="EMBL" id="ARQ99954.1"/>
    </source>
</evidence>
<keyword evidence="8" id="KW-1134">Transmembrane beta strand</keyword>
<evidence type="ECO:0000256" key="5">
    <source>
        <dbReference type="ARBA" id="ARBA00011702"/>
    </source>
</evidence>
<evidence type="ECO:0000256" key="1">
    <source>
        <dbReference type="ARBA" id="ARBA00000111"/>
    </source>
</evidence>
<feature type="binding site" description="in dimeric form" evidence="20">
    <location>
        <position position="209"/>
    </location>
    <ligand>
        <name>Ca(2+)</name>
        <dbReference type="ChEBI" id="CHEBI:29108"/>
        <label>1</label>
    </ligand>
</feature>
<keyword evidence="13 20" id="KW-0106">Calcium</keyword>
<evidence type="ECO:0000256" key="8">
    <source>
        <dbReference type="ARBA" id="ARBA00022452"/>
    </source>
</evidence>
<keyword evidence="12 21" id="KW-0378">Hydrolase</keyword>
<feature type="binding site" description="in dimeric form" evidence="20">
    <location>
        <position position="134"/>
    </location>
    <ligand>
        <name>Ca(2+)</name>
        <dbReference type="ChEBI" id="CHEBI:29108"/>
        <label>1</label>
    </ligand>
</feature>
<dbReference type="AlphaFoldDB" id="A0A1X9SUM6"/>
<dbReference type="InterPro" id="IPR003187">
    <property type="entry name" value="PLipase_A1"/>
</dbReference>
<comment type="catalytic activity">
    <reaction evidence="2">
        <text>a 1,2-diacyl-sn-glycero-3-phosphocholine + H2O = a 1-acyl-sn-glycero-3-phosphocholine + a fatty acid + H(+)</text>
        <dbReference type="Rhea" id="RHEA:15801"/>
        <dbReference type="ChEBI" id="CHEBI:15377"/>
        <dbReference type="ChEBI" id="CHEBI:15378"/>
        <dbReference type="ChEBI" id="CHEBI:28868"/>
        <dbReference type="ChEBI" id="CHEBI:57643"/>
        <dbReference type="ChEBI" id="CHEBI:58168"/>
        <dbReference type="EC" id="3.1.1.4"/>
    </reaction>
</comment>
<dbReference type="PRINTS" id="PR01486">
    <property type="entry name" value="PHPHLIPASEA1"/>
</dbReference>
<evidence type="ECO:0000256" key="16">
    <source>
        <dbReference type="ARBA" id="ARBA00023136"/>
    </source>
</evidence>
<dbReference type="EMBL" id="CP018789">
    <property type="protein sequence ID" value="ARQ99954.1"/>
    <property type="molecule type" value="Genomic_DNA"/>
</dbReference>
<dbReference type="GO" id="GO:0009279">
    <property type="term" value="C:cell outer membrane"/>
    <property type="evidence" value="ECO:0007669"/>
    <property type="project" value="UniProtKB-SubCell"/>
</dbReference>
<dbReference type="KEGG" id="camy:CSUIS_0098"/>
<evidence type="ECO:0000256" key="2">
    <source>
        <dbReference type="ARBA" id="ARBA00001604"/>
    </source>
</evidence>
<evidence type="ECO:0000256" key="20">
    <source>
        <dbReference type="PIRSR" id="PIRSR603187-2"/>
    </source>
</evidence>
<sequence length="296" mass="34491">MKKLIFVALFLFYNLAFGADKLYQKALEFEANGDKENALKYYKLSAQKSLNLDAKQPPQTTTLKSDELFWGISAYHLNYFMPLSYSSPNSLKKSISSQFQISLKKLIFDDLLGFDERYYFAYTQISWWDLYSDSAPFYETNYQPELFVEIPLNYPNLANLKFGFLHDSNGKDDELSRSWNRVYVAVDFKLDNLTITPRVYKRIPDKKDDNPKIQNYKGRGDINLDYHMDNGSIFKAVFTNNLKFDKTNKSSLELGYLYPIKNGFYLYLSGFSGYAKSLQSYDKYQNAINLGIAFTR</sequence>
<keyword evidence="14" id="KW-0442">Lipid degradation</keyword>
<evidence type="ECO:0000256" key="4">
    <source>
        <dbReference type="ARBA" id="ARBA00010525"/>
    </source>
</evidence>
<comment type="cofactor">
    <cofactor evidence="20">
        <name>Ca(2+)</name>
        <dbReference type="ChEBI" id="CHEBI:29108"/>
    </cofactor>
    <text evidence="20">Binds 1 Ca(2+) ion per monomer.</text>
</comment>
<evidence type="ECO:0000256" key="15">
    <source>
        <dbReference type="ARBA" id="ARBA00023098"/>
    </source>
</evidence>
<keyword evidence="10 20" id="KW-0479">Metal-binding</keyword>
<accession>A0A1X9SUM6</accession>
<evidence type="ECO:0000256" key="7">
    <source>
        <dbReference type="ARBA" id="ARBA00013278"/>
    </source>
</evidence>
<keyword evidence="11" id="KW-0732">Signal</keyword>
<evidence type="ECO:0000313" key="24">
    <source>
        <dbReference type="Proteomes" id="UP001331664"/>
    </source>
</evidence>
<feature type="binding site" description="in dimeric form" evidence="20">
    <location>
        <position position="176"/>
    </location>
    <ligand>
        <name>Ca(2+)</name>
        <dbReference type="ChEBI" id="CHEBI:29108"/>
        <label>1</label>
    </ligand>
</feature>
<evidence type="ECO:0000256" key="6">
    <source>
        <dbReference type="ARBA" id="ARBA00013179"/>
    </source>
</evidence>
<evidence type="ECO:0000313" key="22">
    <source>
        <dbReference type="EMBL" id="MEE3745163.1"/>
    </source>
</evidence>
<dbReference type="EC" id="3.1.1.4" evidence="7"/>
<evidence type="ECO:0000256" key="3">
    <source>
        <dbReference type="ARBA" id="ARBA00004571"/>
    </source>
</evidence>
<dbReference type="Gene3D" id="2.40.230.10">
    <property type="entry name" value="Phospholipase A1"/>
    <property type="match status" value="1"/>
</dbReference>
<reference evidence="22 24" key="3">
    <citation type="submission" date="2024-01" db="EMBL/GenBank/DDBJ databases">
        <title>Campylobacter porcellus sp. nov.</title>
        <authorList>
            <person name="Papic B."/>
            <person name="Gruntar I."/>
        </authorList>
    </citation>
    <scope>NUCLEOTIDE SEQUENCE [LARGE SCALE GENOMIC DNA]</scope>
    <source>
        <strain evidence="22 24">CX2-4855-23</strain>
    </source>
</reference>
<evidence type="ECO:0000256" key="19">
    <source>
        <dbReference type="PIRSR" id="PIRSR603187-1"/>
    </source>
</evidence>
<evidence type="ECO:0000256" key="14">
    <source>
        <dbReference type="ARBA" id="ARBA00022963"/>
    </source>
</evidence>
<dbReference type="Proteomes" id="UP000194260">
    <property type="component" value="Chromosome"/>
</dbReference>
<dbReference type="RefSeq" id="WP_086242314.1">
    <property type="nucleotide sequence ID" value="NZ_CP018789.1"/>
</dbReference>
<organism evidence="21 23">
    <name type="scientific">Campylobacter porcelli</name>
    <dbReference type="NCBI Taxonomy" id="1660073"/>
    <lineage>
        <taxon>Bacteria</taxon>
        <taxon>Pseudomonadati</taxon>
        <taxon>Campylobacterota</taxon>
        <taxon>Epsilonproteobacteria</taxon>
        <taxon>Campylobacterales</taxon>
        <taxon>Campylobacteraceae</taxon>
        <taxon>Campylobacter</taxon>
    </lineage>
</organism>
<dbReference type="EC" id="3.1.1.32" evidence="6"/>
<evidence type="ECO:0000256" key="12">
    <source>
        <dbReference type="ARBA" id="ARBA00022801"/>
    </source>
</evidence>
<comment type="catalytic activity">
    <reaction evidence="1">
        <text>a 1,2-diacyl-sn-glycero-3-phosphocholine + H2O = a 2-acyl-sn-glycero-3-phosphocholine + a fatty acid + H(+)</text>
        <dbReference type="Rhea" id="RHEA:18689"/>
        <dbReference type="ChEBI" id="CHEBI:15377"/>
        <dbReference type="ChEBI" id="CHEBI:15378"/>
        <dbReference type="ChEBI" id="CHEBI:28868"/>
        <dbReference type="ChEBI" id="CHEBI:57643"/>
        <dbReference type="ChEBI" id="CHEBI:57875"/>
        <dbReference type="EC" id="3.1.1.32"/>
    </reaction>
</comment>